<accession>A0A9J7HP56</accession>
<dbReference type="GeneID" id="118406136"/>
<name>A0A9J7HP56_BRAFL</name>
<organism evidence="4 5">
    <name type="scientific">Branchiostoma floridae</name>
    <name type="common">Florida lancelet</name>
    <name type="synonym">Amphioxus</name>
    <dbReference type="NCBI Taxonomy" id="7739"/>
    <lineage>
        <taxon>Eukaryota</taxon>
        <taxon>Metazoa</taxon>
        <taxon>Chordata</taxon>
        <taxon>Cephalochordata</taxon>
        <taxon>Leptocardii</taxon>
        <taxon>Amphioxiformes</taxon>
        <taxon>Branchiostomatidae</taxon>
        <taxon>Branchiostoma</taxon>
    </lineage>
</organism>
<evidence type="ECO:0000256" key="2">
    <source>
        <dbReference type="ARBA" id="ARBA00022737"/>
    </source>
</evidence>
<sequence>MAAKESSETFSGPLQKQRKVKFLQTMQPVLSRLYQEDSLTDVEVRVGADTVQAHSVVLAAISNVFYNKLSAKSKTGGRVTSLDVTDRVSKKELDAFLDYAYDTERSGHTTANIENICKKLNAKFDPEEVPSSKMLQEVLYPNFYIFQTFQRFCDVAVCVEGKTFFSHRAVLACSCPYFYSFFTCGLQDSRDDMITLQGISSESFAKILHFIYTTELELCLETVQDVMVTANFLQVPEVLDMCAEFLYCEVNLENCGEILGLCEDFNLADLRLKILEFVRDCRVEDVENLGLSSQDLALLKTLPKRRLVAAAYDFYLYTEGTRTWTMITSLPEGPRSQEAFTSASLGNCVYVVGGKQYQPYTVGPALSKAQVYNLKTNTWRDIASLHQERKYHYMVGLNGWVYAMGGMDSKSQCLHSVERYNPTGDYWEFVDYLPLDFTMCSVTTCMGYVFVMGATTENQHKLLYYDPECDTWIDFGLKIPECFEIPVTIVGYRERLYFFVGYGADMMMLNIRTGRWTHISTCTPCVCIAGGTRYGVHGNVLFHIDRSMTLGYDVEEERWNRFGKFPKVGTFQLHSVLKG</sequence>
<proteinExistence type="predicted"/>
<feature type="domain" description="BTB" evidence="3">
    <location>
        <begin position="40"/>
        <end position="104"/>
    </location>
</feature>
<dbReference type="PROSITE" id="PS50097">
    <property type="entry name" value="BTB"/>
    <property type="match status" value="2"/>
</dbReference>
<evidence type="ECO:0000256" key="1">
    <source>
        <dbReference type="ARBA" id="ARBA00022441"/>
    </source>
</evidence>
<dbReference type="PANTHER" id="PTHR46375">
    <property type="entry name" value="KELCH REPEAT AND BTB DOMAIN-CONTAINING PROTEIN 13-RELATED"/>
    <property type="match status" value="1"/>
</dbReference>
<dbReference type="Gene3D" id="3.30.710.10">
    <property type="entry name" value="Potassium Channel Kv1.1, Chain A"/>
    <property type="match status" value="2"/>
</dbReference>
<dbReference type="InterPro" id="IPR017096">
    <property type="entry name" value="BTB-kelch_protein"/>
</dbReference>
<dbReference type="InterPro" id="IPR000210">
    <property type="entry name" value="BTB/POZ_dom"/>
</dbReference>
<dbReference type="PIRSF" id="PIRSF037037">
    <property type="entry name" value="Kelch-like_protein_gigaxonin"/>
    <property type="match status" value="1"/>
</dbReference>
<dbReference type="Gene3D" id="2.120.10.80">
    <property type="entry name" value="Kelch-type beta propeller"/>
    <property type="match status" value="1"/>
</dbReference>
<evidence type="ECO:0000259" key="3">
    <source>
        <dbReference type="PROSITE" id="PS50097"/>
    </source>
</evidence>
<reference evidence="5" key="2">
    <citation type="submission" date="2025-08" db="UniProtKB">
        <authorList>
            <consortium name="RefSeq"/>
        </authorList>
    </citation>
    <scope>IDENTIFICATION</scope>
    <source>
        <strain evidence="5">S238N-H82</strain>
        <tissue evidence="5">Testes</tissue>
    </source>
</reference>
<dbReference type="AlphaFoldDB" id="A0A9J7HP56"/>
<keyword evidence="4" id="KW-1185">Reference proteome</keyword>
<dbReference type="RefSeq" id="XP_035661895.1">
    <property type="nucleotide sequence ID" value="XM_035806002.1"/>
</dbReference>
<dbReference type="KEGG" id="bfo:118406136"/>
<dbReference type="SUPFAM" id="SSF117281">
    <property type="entry name" value="Kelch motif"/>
    <property type="match status" value="1"/>
</dbReference>
<dbReference type="SMART" id="SM00612">
    <property type="entry name" value="Kelch"/>
    <property type="match status" value="2"/>
</dbReference>
<dbReference type="InterPro" id="IPR011333">
    <property type="entry name" value="SKP1/BTB/POZ_sf"/>
</dbReference>
<dbReference type="Pfam" id="PF00651">
    <property type="entry name" value="BTB"/>
    <property type="match status" value="2"/>
</dbReference>
<dbReference type="InterPro" id="IPR015915">
    <property type="entry name" value="Kelch-typ_b-propeller"/>
</dbReference>
<dbReference type="SMART" id="SM00225">
    <property type="entry name" value="BTB"/>
    <property type="match status" value="2"/>
</dbReference>
<dbReference type="OrthoDB" id="10027872at2759"/>
<dbReference type="InterPro" id="IPR006652">
    <property type="entry name" value="Kelch_1"/>
</dbReference>
<feature type="domain" description="BTB" evidence="3">
    <location>
        <begin position="153"/>
        <end position="220"/>
    </location>
</feature>
<evidence type="ECO:0000313" key="5">
    <source>
        <dbReference type="RefSeq" id="XP_035661895.1"/>
    </source>
</evidence>
<reference evidence="4" key="1">
    <citation type="journal article" date="2020" name="Nat. Ecol. Evol.">
        <title>Deeply conserved synteny resolves early events in vertebrate evolution.</title>
        <authorList>
            <person name="Simakov O."/>
            <person name="Marletaz F."/>
            <person name="Yue J.X."/>
            <person name="O'Connell B."/>
            <person name="Jenkins J."/>
            <person name="Brandt A."/>
            <person name="Calef R."/>
            <person name="Tung C.H."/>
            <person name="Huang T.K."/>
            <person name="Schmutz J."/>
            <person name="Satoh N."/>
            <person name="Yu J.K."/>
            <person name="Putnam N.H."/>
            <person name="Green R.E."/>
            <person name="Rokhsar D.S."/>
        </authorList>
    </citation>
    <scope>NUCLEOTIDE SEQUENCE [LARGE SCALE GENOMIC DNA]</scope>
    <source>
        <strain evidence="4">S238N-H82</strain>
    </source>
</reference>
<keyword evidence="1" id="KW-0880">Kelch repeat</keyword>
<evidence type="ECO:0000313" key="4">
    <source>
        <dbReference type="Proteomes" id="UP000001554"/>
    </source>
</evidence>
<keyword evidence="2" id="KW-0677">Repeat</keyword>
<dbReference type="Pfam" id="PF01344">
    <property type="entry name" value="Kelch_1"/>
    <property type="match status" value="2"/>
</dbReference>
<protein>
    <submittedName>
        <fullName evidence="5">Kelch-like protein 9</fullName>
    </submittedName>
</protein>
<dbReference type="SUPFAM" id="SSF54695">
    <property type="entry name" value="POZ domain"/>
    <property type="match status" value="2"/>
</dbReference>
<dbReference type="PANTHER" id="PTHR46375:SF3">
    <property type="entry name" value="KELCH REPEAT AND BTB DOMAIN-CONTAINING PROTEIN 13"/>
    <property type="match status" value="1"/>
</dbReference>
<dbReference type="InterPro" id="IPR052392">
    <property type="entry name" value="Kelch-BTB_domain-containing"/>
</dbReference>
<gene>
    <name evidence="5" type="primary">LOC118406136</name>
</gene>
<dbReference type="Proteomes" id="UP000001554">
    <property type="component" value="Chromosome 18"/>
</dbReference>
<dbReference type="CDD" id="cd18186">
    <property type="entry name" value="BTB_POZ_ZBTB_KLHL-like"/>
    <property type="match status" value="1"/>
</dbReference>